<dbReference type="Gene3D" id="2.120.10.10">
    <property type="match status" value="1"/>
</dbReference>
<name>A0ABP4LFL0_9ACTN</name>
<evidence type="ECO:0008006" key="4">
    <source>
        <dbReference type="Google" id="ProtNLM"/>
    </source>
</evidence>
<dbReference type="RefSeq" id="WP_344503856.1">
    <property type="nucleotide sequence ID" value="NZ_BAAAQD010000008.1"/>
</dbReference>
<reference evidence="3" key="1">
    <citation type="journal article" date="2019" name="Int. J. Syst. Evol. Microbiol.">
        <title>The Global Catalogue of Microorganisms (GCM) 10K type strain sequencing project: providing services to taxonomists for standard genome sequencing and annotation.</title>
        <authorList>
            <consortium name="The Broad Institute Genomics Platform"/>
            <consortium name="The Broad Institute Genome Sequencing Center for Infectious Disease"/>
            <person name="Wu L."/>
            <person name="Ma J."/>
        </authorList>
    </citation>
    <scope>NUCLEOTIDE SEQUENCE [LARGE SCALE GENOMIC DNA]</scope>
    <source>
        <strain evidence="3">JCM 15933</strain>
    </source>
</reference>
<evidence type="ECO:0000313" key="2">
    <source>
        <dbReference type="EMBL" id="GAA1522775.1"/>
    </source>
</evidence>
<dbReference type="Proteomes" id="UP001501470">
    <property type="component" value="Unassembled WGS sequence"/>
</dbReference>
<dbReference type="CDD" id="cd15482">
    <property type="entry name" value="Sialidase_non-viral"/>
    <property type="match status" value="1"/>
</dbReference>
<keyword evidence="3" id="KW-1185">Reference proteome</keyword>
<feature type="region of interest" description="Disordered" evidence="1">
    <location>
        <begin position="69"/>
        <end position="93"/>
    </location>
</feature>
<evidence type="ECO:0000313" key="3">
    <source>
        <dbReference type="Proteomes" id="UP001501470"/>
    </source>
</evidence>
<feature type="compositionally biased region" description="Low complexity" evidence="1">
    <location>
        <begin position="78"/>
        <end position="90"/>
    </location>
</feature>
<dbReference type="InterPro" id="IPR036278">
    <property type="entry name" value="Sialidase_sf"/>
</dbReference>
<protein>
    <recommendedName>
        <fullName evidence="4">Photosynthesis system II assembly factor Ycf48/Hcf136-like domain-containing protein</fullName>
    </recommendedName>
</protein>
<dbReference type="EMBL" id="BAAAQD010000008">
    <property type="protein sequence ID" value="GAA1522775.1"/>
    <property type="molecule type" value="Genomic_DNA"/>
</dbReference>
<proteinExistence type="predicted"/>
<accession>A0ABP4LFL0</accession>
<dbReference type="SUPFAM" id="SSF50939">
    <property type="entry name" value="Sialidases"/>
    <property type="match status" value="1"/>
</dbReference>
<sequence length="424" mass="45110">MRPDLDFRTLRAQIESATWMPDFSLLSRRAGRVRMRDRMAVAGALVGTLAVFAPVALAGVFGRPTPAALGPNPDIGDPWSPQPSASAPASGTFESTRTIRAAAGDLPDGVVAAVDVCVEVPQARRCNLQVVVLRDGSAQRRGPFLMDALRQSPLDKLDHIELARISPQTFMLSGEVSGGSRTSVKFRLDDKPATPVIGPETREALGPADRALQLAQYGDLFGVRQDTGGLSLLVDQPPMARRSLVGDVPIAAGWWVTGADIHSGAPAVAVSTDQGRHWQAVTLPAPTGIDAPTLVTLDGVTAHAFIRYSKGIRHFRTRDGGHTWQEVTTKIELPAPLNNDGALNGRAFGVLARLDRSLVLWVQGDSEIAYLQSIDGEHFEIVAGPGGPLDALDNGYASLGDPPRLSLDGRNWQSATLSATVLPD</sequence>
<evidence type="ECO:0000256" key="1">
    <source>
        <dbReference type="SAM" id="MobiDB-lite"/>
    </source>
</evidence>
<gene>
    <name evidence="2" type="ORF">GCM10009827_043810</name>
</gene>
<comment type="caution">
    <text evidence="2">The sequence shown here is derived from an EMBL/GenBank/DDBJ whole genome shotgun (WGS) entry which is preliminary data.</text>
</comment>
<organism evidence="2 3">
    <name type="scientific">Dactylosporangium maewongense</name>
    <dbReference type="NCBI Taxonomy" id="634393"/>
    <lineage>
        <taxon>Bacteria</taxon>
        <taxon>Bacillati</taxon>
        <taxon>Actinomycetota</taxon>
        <taxon>Actinomycetes</taxon>
        <taxon>Micromonosporales</taxon>
        <taxon>Micromonosporaceae</taxon>
        <taxon>Dactylosporangium</taxon>
    </lineage>
</organism>